<accession>A0ABV3VLC6</accession>
<name>A0ABV3VLC6_9MYCO</name>
<feature type="domain" description="Helix-turn-helix" evidence="1">
    <location>
        <begin position="11"/>
        <end position="60"/>
    </location>
</feature>
<proteinExistence type="predicted"/>
<dbReference type="EMBL" id="JBDLOU010000058">
    <property type="protein sequence ID" value="MEX3741058.1"/>
    <property type="molecule type" value="Genomic_DNA"/>
</dbReference>
<evidence type="ECO:0000313" key="2">
    <source>
        <dbReference type="EMBL" id="MEX3741058.1"/>
    </source>
</evidence>
<comment type="caution">
    <text evidence="2">The sequence shown here is derived from an EMBL/GenBank/DDBJ whole genome shotgun (WGS) entry which is preliminary data.</text>
</comment>
<dbReference type="Proteomes" id="UP001558474">
    <property type="component" value="Unassembled WGS sequence"/>
</dbReference>
<protein>
    <submittedName>
        <fullName evidence="2">Helix-turn-helix domain-containing protein</fullName>
    </submittedName>
</protein>
<evidence type="ECO:0000313" key="3">
    <source>
        <dbReference type="Proteomes" id="UP001558474"/>
    </source>
</evidence>
<dbReference type="SUPFAM" id="SSF46955">
    <property type="entry name" value="Putative DNA-binding domain"/>
    <property type="match status" value="1"/>
</dbReference>
<reference evidence="2 3" key="1">
    <citation type="submission" date="2024-04" db="EMBL/GenBank/DDBJ databases">
        <title>Genomic Markers of Mycobacteria.</title>
        <authorList>
            <person name="Soliman M.S."/>
            <person name="Elkholy A."/>
            <person name="Soliman N.S."/>
            <person name="Abbas A."/>
            <person name="Khayrat S."/>
            <person name="Shawky S."/>
        </authorList>
    </citation>
    <scope>NUCLEOTIDE SEQUENCE [LARGE SCALE GENOMIC DNA]</scope>
    <source>
        <strain evidence="2 3">Egy-CU-AM5</strain>
    </source>
</reference>
<keyword evidence="3" id="KW-1185">Reference proteome</keyword>
<dbReference type="InterPro" id="IPR041657">
    <property type="entry name" value="HTH_17"/>
</dbReference>
<evidence type="ECO:0000259" key="1">
    <source>
        <dbReference type="Pfam" id="PF12728"/>
    </source>
</evidence>
<sequence length="66" mass="6971">METGSEFVGSSESCKILDIHPVTLTRWVGSGVLTPAHKLPGKNGAYLFRRADIEALAAERAGEASA</sequence>
<organism evidence="2 3">
    <name type="scientific">Mycolicibacterium porcinum</name>
    <dbReference type="NCBI Taxonomy" id="39693"/>
    <lineage>
        <taxon>Bacteria</taxon>
        <taxon>Bacillati</taxon>
        <taxon>Actinomycetota</taxon>
        <taxon>Actinomycetes</taxon>
        <taxon>Mycobacteriales</taxon>
        <taxon>Mycobacteriaceae</taxon>
        <taxon>Mycolicibacterium</taxon>
    </lineage>
</organism>
<gene>
    <name evidence="2" type="ORF">ABFW12_22790</name>
</gene>
<dbReference type="InterPro" id="IPR009061">
    <property type="entry name" value="DNA-bd_dom_put_sf"/>
</dbReference>
<dbReference type="RefSeq" id="WP_368573757.1">
    <property type="nucleotide sequence ID" value="NZ_JBDLOU010000058.1"/>
</dbReference>
<dbReference type="Pfam" id="PF12728">
    <property type="entry name" value="HTH_17"/>
    <property type="match status" value="1"/>
</dbReference>
<dbReference type="Gene3D" id="1.10.1660.10">
    <property type="match status" value="1"/>
</dbReference>